<evidence type="ECO:0008006" key="3">
    <source>
        <dbReference type="Google" id="ProtNLM"/>
    </source>
</evidence>
<sequence length="106" mass="12249">MSNNSGFAWNDVKKCIKVDSDDAWKTYVHHSKEAKRWRNKSFPIYDKLANIFGKDRATGKGYEVLVEMMEEQSHNEVNRSDLAAENESPMSQEVFVQKLLNDHARG</sequence>
<reference evidence="1 2" key="1">
    <citation type="journal article" date="2022" name="G3 (Bethesda)">
        <title>Whole-genome sequence and methylome profiling of the almond [Prunus dulcis (Mill.) D.A. Webb] cultivar 'Nonpareil'.</title>
        <authorList>
            <person name="D'Amico-Willman K.M."/>
            <person name="Ouma W.Z."/>
            <person name="Meulia T."/>
            <person name="Sideli G.M."/>
            <person name="Gradziel T.M."/>
            <person name="Fresnedo-Ramirez J."/>
        </authorList>
    </citation>
    <scope>NUCLEOTIDE SEQUENCE [LARGE SCALE GENOMIC DNA]</scope>
    <source>
        <strain evidence="1">Clone GOH B32 T37-40</strain>
    </source>
</reference>
<dbReference type="PANTHER" id="PTHR46250:SF15">
    <property type="entry name" value="OS01G0523800 PROTEIN"/>
    <property type="match status" value="1"/>
</dbReference>
<dbReference type="Proteomes" id="UP001054821">
    <property type="component" value="Chromosome 1"/>
</dbReference>
<accession>A0AAD4ZMS9</accession>
<dbReference type="AlphaFoldDB" id="A0AAD4ZMS9"/>
<name>A0AAD4ZMS9_PRUDU</name>
<gene>
    <name evidence="1" type="ORF">L3X38_003798</name>
</gene>
<protein>
    <recommendedName>
        <fullName evidence="3">Myb/SANT-like domain-containing protein</fullName>
    </recommendedName>
</protein>
<dbReference type="PANTHER" id="PTHR46250">
    <property type="entry name" value="MYB/SANT-LIKE DNA-BINDING DOMAIN PROTEIN-RELATED"/>
    <property type="match status" value="1"/>
</dbReference>
<organism evidence="1 2">
    <name type="scientific">Prunus dulcis</name>
    <name type="common">Almond</name>
    <name type="synonym">Amygdalus dulcis</name>
    <dbReference type="NCBI Taxonomy" id="3755"/>
    <lineage>
        <taxon>Eukaryota</taxon>
        <taxon>Viridiplantae</taxon>
        <taxon>Streptophyta</taxon>
        <taxon>Embryophyta</taxon>
        <taxon>Tracheophyta</taxon>
        <taxon>Spermatophyta</taxon>
        <taxon>Magnoliopsida</taxon>
        <taxon>eudicotyledons</taxon>
        <taxon>Gunneridae</taxon>
        <taxon>Pentapetalae</taxon>
        <taxon>rosids</taxon>
        <taxon>fabids</taxon>
        <taxon>Rosales</taxon>
        <taxon>Rosaceae</taxon>
        <taxon>Amygdaloideae</taxon>
        <taxon>Amygdaleae</taxon>
        <taxon>Prunus</taxon>
    </lineage>
</organism>
<evidence type="ECO:0000313" key="1">
    <source>
        <dbReference type="EMBL" id="KAI5350907.1"/>
    </source>
</evidence>
<evidence type="ECO:0000313" key="2">
    <source>
        <dbReference type="Proteomes" id="UP001054821"/>
    </source>
</evidence>
<comment type="caution">
    <text evidence="1">The sequence shown here is derived from an EMBL/GenBank/DDBJ whole genome shotgun (WGS) entry which is preliminary data.</text>
</comment>
<dbReference type="EMBL" id="JAJFAZ020000001">
    <property type="protein sequence ID" value="KAI5350907.1"/>
    <property type="molecule type" value="Genomic_DNA"/>
</dbReference>
<keyword evidence="2" id="KW-1185">Reference proteome</keyword>
<proteinExistence type="predicted"/>